<proteinExistence type="predicted"/>
<dbReference type="Proteomes" id="UP000198803">
    <property type="component" value="Chromosome I"/>
</dbReference>
<dbReference type="Gene3D" id="3.40.50.300">
    <property type="entry name" value="P-loop containing nucleotide triphosphate hydrolases"/>
    <property type="match status" value="1"/>
</dbReference>
<evidence type="ECO:0000313" key="4">
    <source>
        <dbReference type="Proteomes" id="UP000198803"/>
    </source>
</evidence>
<dbReference type="InterPro" id="IPR027417">
    <property type="entry name" value="P-loop_NTPase"/>
</dbReference>
<evidence type="ECO:0000259" key="2">
    <source>
        <dbReference type="Pfam" id="PF01656"/>
    </source>
</evidence>
<protein>
    <submittedName>
        <fullName evidence="3">CobQ/CobB/MinD/ParA nucleotide binding domain-containing protein</fullName>
    </submittedName>
</protein>
<reference evidence="3 4" key="1">
    <citation type="submission" date="2016-10" db="EMBL/GenBank/DDBJ databases">
        <authorList>
            <person name="Varghese N."/>
            <person name="Submissions S."/>
        </authorList>
    </citation>
    <scope>NUCLEOTIDE SEQUENCE [LARGE SCALE GENOMIC DNA]</scope>
    <source>
        <strain evidence="3 4">GAS524</strain>
    </source>
</reference>
<feature type="domain" description="CobQ/CobB/MinD/ParA nucleotide binding" evidence="2">
    <location>
        <begin position="90"/>
        <end position="228"/>
    </location>
</feature>
<feature type="compositionally biased region" description="Basic and acidic residues" evidence="1">
    <location>
        <begin position="36"/>
        <end position="51"/>
    </location>
</feature>
<evidence type="ECO:0000313" key="3">
    <source>
        <dbReference type="EMBL" id="SDK41026.1"/>
    </source>
</evidence>
<dbReference type="InterPro" id="IPR002586">
    <property type="entry name" value="CobQ/CobB/MinD/ParA_Nub-bd_dom"/>
</dbReference>
<dbReference type="EMBL" id="LT629693">
    <property type="protein sequence ID" value="SDK41026.1"/>
    <property type="molecule type" value="Genomic_DNA"/>
</dbReference>
<gene>
    <name evidence="3" type="ORF">SAMN05444163_8046</name>
</gene>
<dbReference type="RefSeq" id="WP_091977144.1">
    <property type="nucleotide sequence ID" value="NZ_LT629693.1"/>
</dbReference>
<organism evidence="3 4">
    <name type="scientific">Bradyrhizobium ottawaense</name>
    <dbReference type="NCBI Taxonomy" id="931866"/>
    <lineage>
        <taxon>Bacteria</taxon>
        <taxon>Pseudomonadati</taxon>
        <taxon>Pseudomonadota</taxon>
        <taxon>Alphaproteobacteria</taxon>
        <taxon>Hyphomicrobiales</taxon>
        <taxon>Nitrobacteraceae</taxon>
        <taxon>Bradyrhizobium</taxon>
    </lineage>
</organism>
<evidence type="ECO:0000256" key="1">
    <source>
        <dbReference type="SAM" id="MobiDB-lite"/>
    </source>
</evidence>
<keyword evidence="4" id="KW-1185">Reference proteome</keyword>
<sequence>MNYDRRRSQGLSEVARRQRQEALEKSLWHRANYSASRRETTDQKPVEEPRTTEAPAPIEQPKVIIDRDHPKVVQTKKEDRIRMGLPHVVIVGADKGGVGKTFVSRAVMDYFKAQGATVRAFDTQQPDGNLKRFFPAETEVVNLSTSDDQIKVFDTVGKNDVTVIDIQAGLLTPTLELLTDIAFFDLVTEGKLNVSVLHVIGSTIQSFNEIEGTAKLLQGVRHFVVTNHTNDAAFFKGIAGVSTDVLSGADFRIDIAKLDERATEYVEAANATFADYAKNGESFVMKGKVNKWLNDTKKAFEAAKLNIK</sequence>
<dbReference type="Pfam" id="PF01656">
    <property type="entry name" value="CbiA"/>
    <property type="match status" value="1"/>
</dbReference>
<accession>A0ABY0QHB3</accession>
<dbReference type="SUPFAM" id="SSF52540">
    <property type="entry name" value="P-loop containing nucleoside triphosphate hydrolases"/>
    <property type="match status" value="1"/>
</dbReference>
<feature type="compositionally biased region" description="Basic and acidic residues" evidence="1">
    <location>
        <begin position="14"/>
        <end position="27"/>
    </location>
</feature>
<name>A0ABY0QHB3_9BRAD</name>
<feature type="region of interest" description="Disordered" evidence="1">
    <location>
        <begin position="1"/>
        <end position="61"/>
    </location>
</feature>